<dbReference type="SUPFAM" id="SSF47413">
    <property type="entry name" value="lambda repressor-like DNA-binding domains"/>
    <property type="match status" value="1"/>
</dbReference>
<feature type="domain" description="HTH cro/C1-type" evidence="1">
    <location>
        <begin position="13"/>
        <end position="84"/>
    </location>
</feature>
<organism evidence="2 3">
    <name type="scientific">Actinoallomurus acaciae</name>
    <dbReference type="NCBI Taxonomy" id="502577"/>
    <lineage>
        <taxon>Bacteria</taxon>
        <taxon>Bacillati</taxon>
        <taxon>Actinomycetota</taxon>
        <taxon>Actinomycetes</taxon>
        <taxon>Streptosporangiales</taxon>
        <taxon>Thermomonosporaceae</taxon>
        <taxon>Actinoallomurus</taxon>
    </lineage>
</organism>
<evidence type="ECO:0000313" key="3">
    <source>
        <dbReference type="Proteomes" id="UP001589627"/>
    </source>
</evidence>
<dbReference type="Proteomes" id="UP001589627">
    <property type="component" value="Unassembled WGS sequence"/>
</dbReference>
<keyword evidence="3" id="KW-1185">Reference proteome</keyword>
<reference evidence="2 3" key="1">
    <citation type="submission" date="2024-09" db="EMBL/GenBank/DDBJ databases">
        <authorList>
            <person name="Sun Q."/>
            <person name="Mori K."/>
        </authorList>
    </citation>
    <scope>NUCLEOTIDE SEQUENCE [LARGE SCALE GENOMIC DNA]</scope>
    <source>
        <strain evidence="2 3">TBRC 0563</strain>
    </source>
</reference>
<dbReference type="InterPro" id="IPR010982">
    <property type="entry name" value="Lambda_DNA-bd_dom_sf"/>
</dbReference>
<dbReference type="InterPro" id="IPR001387">
    <property type="entry name" value="Cro/C1-type_HTH"/>
</dbReference>
<gene>
    <name evidence="2" type="ORF">ACFFNX_37270</name>
</gene>
<dbReference type="Gene3D" id="3.30.450.180">
    <property type="match status" value="1"/>
</dbReference>
<dbReference type="RefSeq" id="WP_378210748.1">
    <property type="nucleotide sequence ID" value="NZ_JBHLZP010000429.1"/>
</dbReference>
<accession>A0ABV5YUV8</accession>
<dbReference type="CDD" id="cd00093">
    <property type="entry name" value="HTH_XRE"/>
    <property type="match status" value="1"/>
</dbReference>
<name>A0ABV5YUV8_9ACTN</name>
<dbReference type="PANTHER" id="PTHR35010:SF3">
    <property type="entry name" value="BLL4873 PROTEIN"/>
    <property type="match status" value="1"/>
</dbReference>
<evidence type="ECO:0000313" key="2">
    <source>
        <dbReference type="EMBL" id="MFB9837829.1"/>
    </source>
</evidence>
<dbReference type="Pfam" id="PF17765">
    <property type="entry name" value="MLTR_LBD"/>
    <property type="match status" value="1"/>
</dbReference>
<comment type="caution">
    <text evidence="2">The sequence shown here is derived from an EMBL/GenBank/DDBJ whole genome shotgun (WGS) entry which is preliminary data.</text>
</comment>
<evidence type="ECO:0000259" key="1">
    <source>
        <dbReference type="SMART" id="SM00530"/>
    </source>
</evidence>
<dbReference type="SMART" id="SM00530">
    <property type="entry name" value="HTH_XRE"/>
    <property type="match status" value="1"/>
</dbReference>
<dbReference type="Pfam" id="PF13560">
    <property type="entry name" value="HTH_31"/>
    <property type="match status" value="1"/>
</dbReference>
<dbReference type="Gene3D" id="1.10.260.40">
    <property type="entry name" value="lambda repressor-like DNA-binding domains"/>
    <property type="match status" value="1"/>
</dbReference>
<dbReference type="InterPro" id="IPR041413">
    <property type="entry name" value="MLTR_LBD"/>
</dbReference>
<dbReference type="EMBL" id="JBHLZP010000429">
    <property type="protein sequence ID" value="MFB9837829.1"/>
    <property type="molecule type" value="Genomic_DNA"/>
</dbReference>
<sequence>MSPDRLRRELGGFLRAAREHTAPADVGLSADARRRTPGLRREEVATLSGVSIAWYTWLEQGRVAVSRQVLDSVCRVLRMDAGSRRHALELAGYHDETAPPADRDHLRRLIGSWPGTPALILDERLDIAGWNPAYHDMVLDPSAVARERRNLLLLLVGELQDAVPDWPRLVRGLYGQFRTGTDRRPDDPRVGDIRRLLAAERPDLTHWWECRSVSDFSPTTLEVRGVPMTLSMLRPVGTSGASVLVHTPAAGGTAVSGGR</sequence>
<protein>
    <submittedName>
        <fullName evidence="2">Helix-turn-helix domain-containing protein</fullName>
    </submittedName>
</protein>
<proteinExistence type="predicted"/>
<dbReference type="PANTHER" id="PTHR35010">
    <property type="entry name" value="BLL4672 PROTEIN-RELATED"/>
    <property type="match status" value="1"/>
</dbReference>